<comment type="caution">
    <text evidence="1">The sequence shown here is derived from an EMBL/GenBank/DDBJ whole genome shotgun (WGS) entry which is preliminary data.</text>
</comment>
<accession>A0AAW0W432</accession>
<gene>
    <name evidence="1" type="ORF">OTU49_011271</name>
</gene>
<protein>
    <submittedName>
        <fullName evidence="1">Uncharacterized protein</fullName>
    </submittedName>
</protein>
<proteinExistence type="predicted"/>
<dbReference type="EMBL" id="JARKIK010000086">
    <property type="protein sequence ID" value="KAK8724203.1"/>
    <property type="molecule type" value="Genomic_DNA"/>
</dbReference>
<dbReference type="AlphaFoldDB" id="A0AAW0W432"/>
<keyword evidence="2" id="KW-1185">Reference proteome</keyword>
<organism evidence="1 2">
    <name type="scientific">Cherax quadricarinatus</name>
    <name type="common">Australian red claw crayfish</name>
    <dbReference type="NCBI Taxonomy" id="27406"/>
    <lineage>
        <taxon>Eukaryota</taxon>
        <taxon>Metazoa</taxon>
        <taxon>Ecdysozoa</taxon>
        <taxon>Arthropoda</taxon>
        <taxon>Crustacea</taxon>
        <taxon>Multicrustacea</taxon>
        <taxon>Malacostraca</taxon>
        <taxon>Eumalacostraca</taxon>
        <taxon>Eucarida</taxon>
        <taxon>Decapoda</taxon>
        <taxon>Pleocyemata</taxon>
        <taxon>Astacidea</taxon>
        <taxon>Parastacoidea</taxon>
        <taxon>Parastacidae</taxon>
        <taxon>Cherax</taxon>
    </lineage>
</organism>
<reference evidence="1 2" key="1">
    <citation type="journal article" date="2024" name="BMC Genomics">
        <title>Genome assembly of redclaw crayfish (Cherax quadricarinatus) provides insights into its immune adaptation and hypoxia tolerance.</title>
        <authorList>
            <person name="Liu Z."/>
            <person name="Zheng J."/>
            <person name="Li H."/>
            <person name="Fang K."/>
            <person name="Wang S."/>
            <person name="He J."/>
            <person name="Zhou D."/>
            <person name="Weng S."/>
            <person name="Chi M."/>
            <person name="Gu Z."/>
            <person name="He J."/>
            <person name="Li F."/>
            <person name="Wang M."/>
        </authorList>
    </citation>
    <scope>NUCLEOTIDE SEQUENCE [LARGE SCALE GENOMIC DNA]</scope>
    <source>
        <strain evidence="1">ZL_2023a</strain>
    </source>
</reference>
<sequence>METQFYAGRTRFIGLCHFNMDQVSRILEGCNVKPHFIQLDVNAYSMRHSERYSLVKLGINVIATYSLGNPDLQIDVSPQDSVPGNTVSLSVGRDVRQMLQTS</sequence>
<dbReference type="Proteomes" id="UP001445076">
    <property type="component" value="Unassembled WGS sequence"/>
</dbReference>
<evidence type="ECO:0000313" key="1">
    <source>
        <dbReference type="EMBL" id="KAK8724203.1"/>
    </source>
</evidence>
<dbReference type="SUPFAM" id="SSF51430">
    <property type="entry name" value="NAD(P)-linked oxidoreductase"/>
    <property type="match status" value="1"/>
</dbReference>
<feature type="non-terminal residue" evidence="1">
    <location>
        <position position="102"/>
    </location>
</feature>
<name>A0AAW0W432_CHEQU</name>
<dbReference type="InterPro" id="IPR036812">
    <property type="entry name" value="NAD(P)_OxRdtase_dom_sf"/>
</dbReference>
<dbReference type="Gene3D" id="3.20.20.100">
    <property type="entry name" value="NADP-dependent oxidoreductase domain"/>
    <property type="match status" value="1"/>
</dbReference>
<evidence type="ECO:0000313" key="2">
    <source>
        <dbReference type="Proteomes" id="UP001445076"/>
    </source>
</evidence>